<gene>
    <name evidence="1" type="ORF">S03H2_40390</name>
</gene>
<accession>X1GEC0</accession>
<feature type="non-terminal residue" evidence="1">
    <location>
        <position position="1"/>
    </location>
</feature>
<dbReference type="AlphaFoldDB" id="X1GEC0"/>
<reference evidence="1" key="1">
    <citation type="journal article" date="2014" name="Front. Microbiol.">
        <title>High frequency of phylogenetically diverse reductive dehalogenase-homologous genes in deep subseafloor sedimentary metagenomes.</title>
        <authorList>
            <person name="Kawai M."/>
            <person name="Futagami T."/>
            <person name="Toyoda A."/>
            <person name="Takaki Y."/>
            <person name="Nishi S."/>
            <person name="Hori S."/>
            <person name="Arai W."/>
            <person name="Tsubouchi T."/>
            <person name="Morono Y."/>
            <person name="Uchiyama I."/>
            <person name="Ito T."/>
            <person name="Fujiyama A."/>
            <person name="Inagaki F."/>
            <person name="Takami H."/>
        </authorList>
    </citation>
    <scope>NUCLEOTIDE SEQUENCE</scope>
    <source>
        <strain evidence="1">Expedition CK06-06</strain>
    </source>
</reference>
<comment type="caution">
    <text evidence="1">The sequence shown here is derived from an EMBL/GenBank/DDBJ whole genome shotgun (WGS) entry which is preliminary data.</text>
</comment>
<name>X1GEC0_9ZZZZ</name>
<organism evidence="1">
    <name type="scientific">marine sediment metagenome</name>
    <dbReference type="NCBI Taxonomy" id="412755"/>
    <lineage>
        <taxon>unclassified sequences</taxon>
        <taxon>metagenomes</taxon>
        <taxon>ecological metagenomes</taxon>
    </lineage>
</organism>
<protein>
    <recommendedName>
        <fullName evidence="2">Curli production assembly/transport component CsgF</fullName>
    </recommendedName>
</protein>
<evidence type="ECO:0000313" key="1">
    <source>
        <dbReference type="EMBL" id="GAH56246.1"/>
    </source>
</evidence>
<evidence type="ECO:0008006" key="2">
    <source>
        <dbReference type="Google" id="ProtNLM"/>
    </source>
</evidence>
<sequence length="35" mass="3747">GNYTIDISTDGVLITVVIVDTVTGNTTSIEVPYYL</sequence>
<proteinExistence type="predicted"/>
<dbReference type="EMBL" id="BARU01025037">
    <property type="protein sequence ID" value="GAH56246.1"/>
    <property type="molecule type" value="Genomic_DNA"/>
</dbReference>